<dbReference type="Proteomes" id="UP000827284">
    <property type="component" value="Unassembled WGS sequence"/>
</dbReference>
<comment type="caution">
    <text evidence="2">The sequence shown here is derived from an EMBL/GenBank/DDBJ whole genome shotgun (WGS) entry which is preliminary data.</text>
</comment>
<accession>A0A9P3LZ00</accession>
<evidence type="ECO:0000313" key="2">
    <source>
        <dbReference type="EMBL" id="GJJ75729.1"/>
    </source>
</evidence>
<feature type="region of interest" description="Disordered" evidence="1">
    <location>
        <begin position="134"/>
        <end position="159"/>
    </location>
</feature>
<keyword evidence="3" id="KW-1185">Reference proteome</keyword>
<dbReference type="EMBL" id="BQFW01000011">
    <property type="protein sequence ID" value="GJJ75729.1"/>
    <property type="molecule type" value="Genomic_DNA"/>
</dbReference>
<protein>
    <submittedName>
        <fullName evidence="2">Uncharacterized protein</fullName>
    </submittedName>
</protein>
<dbReference type="AlphaFoldDB" id="A0A9P3LZ00"/>
<gene>
    <name evidence="2" type="ORF">EMPS_08087</name>
</gene>
<evidence type="ECO:0000313" key="3">
    <source>
        <dbReference type="Proteomes" id="UP000827284"/>
    </source>
</evidence>
<reference evidence="2" key="1">
    <citation type="submission" date="2021-11" db="EMBL/GenBank/DDBJ databases">
        <authorList>
            <person name="Herlambang A."/>
            <person name="Guo Y."/>
            <person name="Takashima Y."/>
            <person name="Nishizawa T."/>
        </authorList>
    </citation>
    <scope>NUCLEOTIDE SEQUENCE</scope>
    <source>
        <strain evidence="2">E1425</strain>
    </source>
</reference>
<evidence type="ECO:0000256" key="1">
    <source>
        <dbReference type="SAM" id="MobiDB-lite"/>
    </source>
</evidence>
<dbReference type="OrthoDB" id="2419498at2759"/>
<proteinExistence type="predicted"/>
<organism evidence="2 3">
    <name type="scientific">Entomortierella parvispora</name>
    <dbReference type="NCBI Taxonomy" id="205924"/>
    <lineage>
        <taxon>Eukaryota</taxon>
        <taxon>Fungi</taxon>
        <taxon>Fungi incertae sedis</taxon>
        <taxon>Mucoromycota</taxon>
        <taxon>Mortierellomycotina</taxon>
        <taxon>Mortierellomycetes</taxon>
        <taxon>Mortierellales</taxon>
        <taxon>Mortierellaceae</taxon>
        <taxon>Entomortierella</taxon>
    </lineage>
</organism>
<sequence>MIVSPVQSAAEYSFQVPTANTIWTAGQAGVITITSTDKETSTTKPTDRLLTITLQKDKTLLGSNQVALIRNRLQLLVPAGSSQTSVSVTITDWIVPADLPAGSTYFVQLQRAKVSVWDILPLKETSPRFQIVAPTVPPSPSASGLPTSTTSLTNSTDLPTMTTTTAIMPTASSLPPGTTCNDIQEQCAAQSLTFVDTDQGILCHCGAPLVVPTIRPSRGSPSFQKTDSSMMVCIFSVVIMTRLIAWC</sequence>
<feature type="compositionally biased region" description="Low complexity" evidence="1">
    <location>
        <begin position="141"/>
        <end position="159"/>
    </location>
</feature>
<reference evidence="2" key="2">
    <citation type="journal article" date="2022" name="Microbiol. Resour. Announc.">
        <title>Whole-Genome Sequence of Entomortierella parvispora E1425, a Mucoromycotan Fungus Associated with Burkholderiaceae-Related Endosymbiotic Bacteria.</title>
        <authorList>
            <person name="Herlambang A."/>
            <person name="Guo Y."/>
            <person name="Takashima Y."/>
            <person name="Narisawa K."/>
            <person name="Ohta H."/>
            <person name="Nishizawa T."/>
        </authorList>
    </citation>
    <scope>NUCLEOTIDE SEQUENCE</scope>
    <source>
        <strain evidence="2">E1425</strain>
    </source>
</reference>
<name>A0A9P3LZ00_9FUNG</name>